<feature type="transmembrane region" description="Helical" evidence="9">
    <location>
        <begin position="122"/>
        <end position="144"/>
    </location>
</feature>
<comment type="function">
    <text evidence="9">Catalyzes the phospholipid dependent N-acylation of the N-terminal cysteine of apolipoprotein, the last step in lipoprotein maturation.</text>
</comment>
<comment type="pathway">
    <text evidence="9">Protein modification; lipoprotein biosynthesis (N-acyl transfer).</text>
</comment>
<evidence type="ECO:0000256" key="4">
    <source>
        <dbReference type="ARBA" id="ARBA00022679"/>
    </source>
</evidence>
<dbReference type="GO" id="GO:0005886">
    <property type="term" value="C:plasma membrane"/>
    <property type="evidence" value="ECO:0007669"/>
    <property type="project" value="UniProtKB-SubCell"/>
</dbReference>
<dbReference type="PANTHER" id="PTHR38686">
    <property type="entry name" value="APOLIPOPROTEIN N-ACYLTRANSFERASE"/>
    <property type="match status" value="1"/>
</dbReference>
<feature type="transmembrane region" description="Helical" evidence="9">
    <location>
        <begin position="90"/>
        <end position="110"/>
    </location>
</feature>
<keyword evidence="4 9" id="KW-0808">Transferase</keyword>
<dbReference type="InterPro" id="IPR036526">
    <property type="entry name" value="C-N_Hydrolase_sf"/>
</dbReference>
<dbReference type="Pfam" id="PF20154">
    <property type="entry name" value="LNT_N"/>
    <property type="match status" value="1"/>
</dbReference>
<evidence type="ECO:0000256" key="6">
    <source>
        <dbReference type="ARBA" id="ARBA00022989"/>
    </source>
</evidence>
<evidence type="ECO:0000256" key="3">
    <source>
        <dbReference type="ARBA" id="ARBA00022475"/>
    </source>
</evidence>
<dbReference type="PANTHER" id="PTHR38686:SF1">
    <property type="entry name" value="APOLIPOPROTEIN N-ACYLTRANSFERASE"/>
    <property type="match status" value="1"/>
</dbReference>
<feature type="transmembrane region" description="Helical" evidence="9">
    <location>
        <begin position="66"/>
        <end position="83"/>
    </location>
</feature>
<dbReference type="Pfam" id="PF00795">
    <property type="entry name" value="CN_hydrolase"/>
    <property type="match status" value="1"/>
</dbReference>
<evidence type="ECO:0000256" key="8">
    <source>
        <dbReference type="ARBA" id="ARBA00023315"/>
    </source>
</evidence>
<dbReference type="NCBIfam" id="TIGR00546">
    <property type="entry name" value="lnt"/>
    <property type="match status" value="1"/>
</dbReference>
<accession>A0A5C5WXC3</accession>
<feature type="transmembrane region" description="Helical" evidence="9">
    <location>
        <begin position="156"/>
        <end position="175"/>
    </location>
</feature>
<comment type="catalytic activity">
    <reaction evidence="9">
        <text>N-terminal S-1,2-diacyl-sn-glyceryl-L-cysteinyl-[lipoprotein] + a glycerophospholipid = N-acyl-S-1,2-diacyl-sn-glyceryl-L-cysteinyl-[lipoprotein] + a 2-acyl-sn-glycero-3-phospholipid + H(+)</text>
        <dbReference type="Rhea" id="RHEA:48228"/>
        <dbReference type="Rhea" id="RHEA-COMP:14681"/>
        <dbReference type="Rhea" id="RHEA-COMP:14684"/>
        <dbReference type="ChEBI" id="CHEBI:15378"/>
        <dbReference type="ChEBI" id="CHEBI:136912"/>
        <dbReference type="ChEBI" id="CHEBI:140656"/>
        <dbReference type="ChEBI" id="CHEBI:140657"/>
        <dbReference type="ChEBI" id="CHEBI:140660"/>
        <dbReference type="EC" id="2.3.1.269"/>
    </reaction>
</comment>
<dbReference type="OrthoDB" id="9811121at2"/>
<feature type="domain" description="CN hydrolase" evidence="10">
    <location>
        <begin position="259"/>
        <end position="511"/>
    </location>
</feature>
<dbReference type="Proteomes" id="UP000316598">
    <property type="component" value="Unassembled WGS sequence"/>
</dbReference>
<sequence length="558" mass="61375">MTLPINHLESCQPRTDLAPSRLISFTTGSPTFMFRSAIVTTRGWILPTLMTCGVGVMIGLPWLYQACYPIGLLGYAWLIFRAARMAGAPALLHSFVSGSVALAIAFHWASQSISDTTNLGNVLSWVVFGCLVFWEAIPFGLLGWAASCCQRWGPRWIWALVPLWIAFTTHWPKVFAWETAHAFLGFPAILQLAELAGTAGVTAAAMIAAVAVVRWGLEPSRLSAKVEASLGGSVVVVACLWGTVTLEHWRERIASAEQLRVGVVQVDPSYVESLNKMQVMSDAMEGKVDLLLWPESTLGHYHVGLDHFRDTDHTMDNAEMPNPAVDPYPRIYCDLLAGGKTYENGGKHCGPYKNTAFLMDCHYQIVDRYVKRSLMPIGEYMPFEAWFPVMREWAALDKEIVRGTDDRPLRLSTGTKVGVLVCYEDMVAANASSSTREGADCLVALVNGSAFTDSDTLKQHLQLAQLRTIENRRSLVRCAATGVSCLIQPDGTISQQLPLNTDQSMIVSVPLESKLTLYTRHGPWLSRGCTVFAMALIVVSCLKSPMVMRTLSRQPAAD</sequence>
<evidence type="ECO:0000313" key="12">
    <source>
        <dbReference type="Proteomes" id="UP000316598"/>
    </source>
</evidence>
<evidence type="ECO:0000259" key="10">
    <source>
        <dbReference type="PROSITE" id="PS50263"/>
    </source>
</evidence>
<name>A0A5C5WXC3_9BACT</name>
<proteinExistence type="inferred from homology"/>
<evidence type="ECO:0000256" key="2">
    <source>
        <dbReference type="ARBA" id="ARBA00010065"/>
    </source>
</evidence>
<feature type="transmembrane region" description="Helical" evidence="9">
    <location>
        <begin position="195"/>
        <end position="217"/>
    </location>
</feature>
<dbReference type="GO" id="GO:0042158">
    <property type="term" value="P:lipoprotein biosynthetic process"/>
    <property type="evidence" value="ECO:0007669"/>
    <property type="project" value="UniProtKB-UniRule"/>
</dbReference>
<evidence type="ECO:0000313" key="11">
    <source>
        <dbReference type="EMBL" id="TWT54643.1"/>
    </source>
</evidence>
<dbReference type="InterPro" id="IPR045378">
    <property type="entry name" value="LNT_N"/>
</dbReference>
<keyword evidence="5 9" id="KW-0812">Transmembrane</keyword>
<feature type="transmembrane region" description="Helical" evidence="9">
    <location>
        <begin position="229"/>
        <end position="249"/>
    </location>
</feature>
<comment type="caution">
    <text evidence="11">The sequence shown here is derived from an EMBL/GenBank/DDBJ whole genome shotgun (WGS) entry which is preliminary data.</text>
</comment>
<reference evidence="11 12" key="1">
    <citation type="submission" date="2019-02" db="EMBL/GenBank/DDBJ databases">
        <title>Deep-cultivation of Planctomycetes and their phenomic and genomic characterization uncovers novel biology.</title>
        <authorList>
            <person name="Wiegand S."/>
            <person name="Jogler M."/>
            <person name="Boedeker C."/>
            <person name="Pinto D."/>
            <person name="Vollmers J."/>
            <person name="Rivas-Marin E."/>
            <person name="Kohn T."/>
            <person name="Peeters S.H."/>
            <person name="Heuer A."/>
            <person name="Rast P."/>
            <person name="Oberbeckmann S."/>
            <person name="Bunk B."/>
            <person name="Jeske O."/>
            <person name="Meyerdierks A."/>
            <person name="Storesund J.E."/>
            <person name="Kallscheuer N."/>
            <person name="Luecker S."/>
            <person name="Lage O.M."/>
            <person name="Pohl T."/>
            <person name="Merkel B.J."/>
            <person name="Hornburger P."/>
            <person name="Mueller R.-W."/>
            <person name="Bruemmer F."/>
            <person name="Labrenz M."/>
            <person name="Spormann A.M."/>
            <person name="Op Den Camp H."/>
            <person name="Overmann J."/>
            <person name="Amann R."/>
            <person name="Jetten M.S.M."/>
            <person name="Mascher T."/>
            <person name="Medema M.H."/>
            <person name="Devos D.P."/>
            <person name="Kaster A.-K."/>
            <person name="Ovreas L."/>
            <person name="Rohde M."/>
            <person name="Galperin M.Y."/>
            <person name="Jogler C."/>
        </authorList>
    </citation>
    <scope>NUCLEOTIDE SEQUENCE [LARGE SCALE GENOMIC DNA]</scope>
    <source>
        <strain evidence="11 12">Pla22</strain>
    </source>
</reference>
<gene>
    <name evidence="11" type="primary">lnt_1</name>
    <name evidence="9" type="synonym">lnt</name>
    <name evidence="11" type="ORF">Pla22_22930</name>
</gene>
<keyword evidence="12" id="KW-1185">Reference proteome</keyword>
<dbReference type="InterPro" id="IPR003010">
    <property type="entry name" value="C-N_Hydrolase"/>
</dbReference>
<evidence type="ECO:0000256" key="9">
    <source>
        <dbReference type="HAMAP-Rule" id="MF_01148"/>
    </source>
</evidence>
<keyword evidence="6 9" id="KW-1133">Transmembrane helix</keyword>
<keyword evidence="8 9" id="KW-0012">Acyltransferase</keyword>
<dbReference type="CDD" id="cd07571">
    <property type="entry name" value="ALP_N-acyl_transferase"/>
    <property type="match status" value="1"/>
</dbReference>
<dbReference type="EC" id="2.3.1.269" evidence="9"/>
<dbReference type="InterPro" id="IPR004563">
    <property type="entry name" value="Apolipo_AcylTrfase"/>
</dbReference>
<evidence type="ECO:0000256" key="7">
    <source>
        <dbReference type="ARBA" id="ARBA00023136"/>
    </source>
</evidence>
<organism evidence="11 12">
    <name type="scientific">Rubripirellula amarantea</name>
    <dbReference type="NCBI Taxonomy" id="2527999"/>
    <lineage>
        <taxon>Bacteria</taxon>
        <taxon>Pseudomonadati</taxon>
        <taxon>Planctomycetota</taxon>
        <taxon>Planctomycetia</taxon>
        <taxon>Pirellulales</taxon>
        <taxon>Pirellulaceae</taxon>
        <taxon>Rubripirellula</taxon>
    </lineage>
</organism>
<keyword evidence="7 9" id="KW-0472">Membrane</keyword>
<dbReference type="GO" id="GO:0016410">
    <property type="term" value="F:N-acyltransferase activity"/>
    <property type="evidence" value="ECO:0007669"/>
    <property type="project" value="UniProtKB-UniRule"/>
</dbReference>
<dbReference type="AlphaFoldDB" id="A0A5C5WXC3"/>
<dbReference type="PROSITE" id="PS50263">
    <property type="entry name" value="CN_HYDROLASE"/>
    <property type="match status" value="1"/>
</dbReference>
<dbReference type="SUPFAM" id="SSF56317">
    <property type="entry name" value="Carbon-nitrogen hydrolase"/>
    <property type="match status" value="1"/>
</dbReference>
<keyword evidence="11" id="KW-0449">Lipoprotein</keyword>
<protein>
    <recommendedName>
        <fullName evidence="9">Apolipoprotein N-acyltransferase</fullName>
        <shortName evidence="9">ALP N-acyltransferase</shortName>
        <ecNumber evidence="9">2.3.1.269</ecNumber>
    </recommendedName>
</protein>
<dbReference type="UniPathway" id="UPA00666"/>
<evidence type="ECO:0000256" key="5">
    <source>
        <dbReference type="ARBA" id="ARBA00022692"/>
    </source>
</evidence>
<comment type="similarity">
    <text evidence="2 9">Belongs to the CN hydrolase family. Apolipoprotein N-acyltransferase subfamily.</text>
</comment>
<dbReference type="Gene3D" id="3.60.110.10">
    <property type="entry name" value="Carbon-nitrogen hydrolase"/>
    <property type="match status" value="1"/>
</dbReference>
<comment type="subcellular location">
    <subcellularLocation>
        <location evidence="1 9">Cell membrane</location>
        <topology evidence="1 9">Multi-pass membrane protein</topology>
    </subcellularLocation>
</comment>
<dbReference type="HAMAP" id="MF_01148">
    <property type="entry name" value="Lnt"/>
    <property type="match status" value="1"/>
</dbReference>
<keyword evidence="3 9" id="KW-1003">Cell membrane</keyword>
<dbReference type="EMBL" id="SJPI01000001">
    <property type="protein sequence ID" value="TWT54643.1"/>
    <property type="molecule type" value="Genomic_DNA"/>
</dbReference>
<evidence type="ECO:0000256" key="1">
    <source>
        <dbReference type="ARBA" id="ARBA00004651"/>
    </source>
</evidence>